<gene>
    <name evidence="1" type="primary">HaOG207875</name>
    <name evidence="1" type="ORF">B5X24_HaOG207875</name>
</gene>
<organism evidence="1 2">
    <name type="scientific">Helicoverpa armigera</name>
    <name type="common">Cotton bollworm</name>
    <name type="synonym">Heliothis armigera</name>
    <dbReference type="NCBI Taxonomy" id="29058"/>
    <lineage>
        <taxon>Eukaryota</taxon>
        <taxon>Metazoa</taxon>
        <taxon>Ecdysozoa</taxon>
        <taxon>Arthropoda</taxon>
        <taxon>Hexapoda</taxon>
        <taxon>Insecta</taxon>
        <taxon>Pterygota</taxon>
        <taxon>Neoptera</taxon>
        <taxon>Endopterygota</taxon>
        <taxon>Lepidoptera</taxon>
        <taxon>Glossata</taxon>
        <taxon>Ditrysia</taxon>
        <taxon>Noctuoidea</taxon>
        <taxon>Noctuidae</taxon>
        <taxon>Heliothinae</taxon>
        <taxon>Helicoverpa</taxon>
    </lineage>
</organism>
<evidence type="ECO:0000313" key="2">
    <source>
        <dbReference type="Proteomes" id="UP000249218"/>
    </source>
</evidence>
<sequence>MVRKGKLLRHFFATKNEVVRGERLGICPLVFDVRKVLTRFEYPLTLTSISLTAKAAASGAVRLSWHGARGAEGGRTRASASAAPAPLLLPSSNFSVRPHSRLEHNPGKKGRLRLFF</sequence>
<proteinExistence type="predicted"/>
<keyword evidence="2" id="KW-1185">Reference proteome</keyword>
<dbReference type="Proteomes" id="UP000249218">
    <property type="component" value="Unassembled WGS sequence"/>
</dbReference>
<dbReference type="EMBL" id="KZ150050">
    <property type="protein sequence ID" value="PZC74433.1"/>
    <property type="molecule type" value="Genomic_DNA"/>
</dbReference>
<name>A0A2W1BRQ2_HELAM</name>
<accession>A0A2W1BRQ2</accession>
<dbReference type="AlphaFoldDB" id="A0A2W1BRQ2"/>
<reference evidence="1 2" key="1">
    <citation type="journal article" date="2017" name="BMC Biol.">
        <title>Genomic innovations, transcriptional plasticity and gene loss underlying the evolution and divergence of two highly polyphagous and invasive Helicoverpa pest species.</title>
        <authorList>
            <person name="Pearce S.L."/>
            <person name="Clarke D.F."/>
            <person name="East P.D."/>
            <person name="Elfekih S."/>
            <person name="Gordon K.H."/>
            <person name="Jermiin L.S."/>
            <person name="McGaughran A."/>
            <person name="Oakeshott J.G."/>
            <person name="Papanikolaou A."/>
            <person name="Perera O.P."/>
            <person name="Rane R.V."/>
            <person name="Richards S."/>
            <person name="Tay W.T."/>
            <person name="Walsh T.K."/>
            <person name="Anderson A."/>
            <person name="Anderson C.J."/>
            <person name="Asgari S."/>
            <person name="Board P.G."/>
            <person name="Bretschneider A."/>
            <person name="Campbell P.M."/>
            <person name="Chertemps T."/>
            <person name="Christeller J.T."/>
            <person name="Coppin C.W."/>
            <person name="Downes S.J."/>
            <person name="Duan G."/>
            <person name="Farnsworth C.A."/>
            <person name="Good R.T."/>
            <person name="Han L.B."/>
            <person name="Han Y.C."/>
            <person name="Hatje K."/>
            <person name="Horne I."/>
            <person name="Huang Y.P."/>
            <person name="Hughes D.S."/>
            <person name="Jacquin-Joly E."/>
            <person name="James W."/>
            <person name="Jhangiani S."/>
            <person name="Kollmar M."/>
            <person name="Kuwar S.S."/>
            <person name="Li S."/>
            <person name="Liu N.Y."/>
            <person name="Maibeche M.T."/>
            <person name="Miller J.R."/>
            <person name="Montagne N."/>
            <person name="Perry T."/>
            <person name="Qu J."/>
            <person name="Song S.V."/>
            <person name="Sutton G.G."/>
            <person name="Vogel H."/>
            <person name="Walenz B.P."/>
            <person name="Xu W."/>
            <person name="Zhang H.J."/>
            <person name="Zou Z."/>
            <person name="Batterham P."/>
            <person name="Edwards O.R."/>
            <person name="Feyereisen R."/>
            <person name="Gibbs R.A."/>
            <person name="Heckel D.G."/>
            <person name="McGrath A."/>
            <person name="Robin C."/>
            <person name="Scherer S.E."/>
            <person name="Worley K.C."/>
            <person name="Wu Y.D."/>
        </authorList>
    </citation>
    <scope>NUCLEOTIDE SEQUENCE [LARGE SCALE GENOMIC DNA]</scope>
    <source>
        <strain evidence="1">Harm_GR_Male_#8</strain>
        <tissue evidence="1">Whole organism</tissue>
    </source>
</reference>
<evidence type="ECO:0000313" key="1">
    <source>
        <dbReference type="EMBL" id="PZC74433.1"/>
    </source>
</evidence>
<protein>
    <submittedName>
        <fullName evidence="1">Uncharacterized protein</fullName>
    </submittedName>
</protein>